<dbReference type="GO" id="GO:0030170">
    <property type="term" value="F:pyridoxal phosphate binding"/>
    <property type="evidence" value="ECO:0007669"/>
    <property type="project" value="InterPro"/>
</dbReference>
<dbReference type="Proteomes" id="UP000053890">
    <property type="component" value="Unassembled WGS sequence"/>
</dbReference>
<dbReference type="InterPro" id="IPR004839">
    <property type="entry name" value="Aminotransferase_I/II_large"/>
</dbReference>
<protein>
    <recommendedName>
        <fullName evidence="2">Aminotransferase class I/classII large domain-containing protein</fullName>
    </recommendedName>
</protein>
<dbReference type="CDD" id="cd00609">
    <property type="entry name" value="AAT_like"/>
    <property type="match status" value="1"/>
</dbReference>
<dbReference type="GO" id="GO:0006520">
    <property type="term" value="P:amino acid metabolic process"/>
    <property type="evidence" value="ECO:0007669"/>
    <property type="project" value="TreeGrafter"/>
</dbReference>
<evidence type="ECO:0000313" key="3">
    <source>
        <dbReference type="EMBL" id="KPV74217.1"/>
    </source>
</evidence>
<dbReference type="OrthoDB" id="7042322at2759"/>
<sequence length="466" mass="50047">MSTYCDSIPTLSAPPVLSERGQRALVRPPLLCCSLFECQYSTLNTSGLINLGVAENSLCVEWLADFFKRNISLEYSDFTYGTALTGSHRLFAALRHLFSTYFAAHRPVEPSHVLCGGGCSAILDSLASVLADPGDVILIALPAYPGFAASFGCRSGVEVVGVRLEPGEEASPSALDRFERAYVECAEQGKKVRAVVVCNPHNPLGFCYPRATLVAYCRWAEARQLHLISDEIYALSTYATADDPCPTPFTSLLALDPLAEAGCSPSRIHVVYGASKDFGCNGLRLGVLVSQANPDVHVAIESSALLIKVSSAADALLASLLLSPSLPDFVALNQSRLAAAYARVTSFLREHGVPYRPAHAGHFVWVDLRAWLEGGGSEGPSELEKEATLARMLWSHGVNLGRGSAYGGTPGWFRLTFTVRTDFFEAGLERLSRALEGRARKGEDVEVTLREVEGVGEVCTSLVAAA</sequence>
<keyword evidence="1" id="KW-0663">Pyridoxal phosphate</keyword>
<dbReference type="Pfam" id="PF00155">
    <property type="entry name" value="Aminotran_1_2"/>
    <property type="match status" value="1"/>
</dbReference>
<dbReference type="STRING" id="578459.A0A194S0T4"/>
<feature type="domain" description="Aminotransferase class I/classII large" evidence="2">
    <location>
        <begin position="86"/>
        <end position="422"/>
    </location>
</feature>
<dbReference type="AlphaFoldDB" id="A0A194S0T4"/>
<dbReference type="InterPro" id="IPR015421">
    <property type="entry name" value="PyrdxlP-dep_Trfase_major"/>
</dbReference>
<accession>A0A194S0T4</accession>
<dbReference type="RefSeq" id="XP_018270266.1">
    <property type="nucleotide sequence ID" value="XM_018417139.1"/>
</dbReference>
<evidence type="ECO:0000259" key="2">
    <source>
        <dbReference type="Pfam" id="PF00155"/>
    </source>
</evidence>
<dbReference type="SUPFAM" id="SSF53383">
    <property type="entry name" value="PLP-dependent transferases"/>
    <property type="match status" value="1"/>
</dbReference>
<dbReference type="InterPro" id="IPR050478">
    <property type="entry name" value="Ethylene_sulfur-biosynth"/>
</dbReference>
<gene>
    <name evidence="3" type="ORF">RHOBADRAFT_54068</name>
</gene>
<dbReference type="EMBL" id="KQ474080">
    <property type="protein sequence ID" value="KPV74217.1"/>
    <property type="molecule type" value="Genomic_DNA"/>
</dbReference>
<dbReference type="Gene3D" id="3.40.640.10">
    <property type="entry name" value="Type I PLP-dependent aspartate aminotransferase-like (Major domain)"/>
    <property type="match status" value="1"/>
</dbReference>
<reference evidence="3 4" key="1">
    <citation type="journal article" date="2015" name="Front. Microbiol.">
        <title>Genome sequence of the plant growth promoting endophytic yeast Rhodotorula graminis WP1.</title>
        <authorList>
            <person name="Firrincieli A."/>
            <person name="Otillar R."/>
            <person name="Salamov A."/>
            <person name="Schmutz J."/>
            <person name="Khan Z."/>
            <person name="Redman R.S."/>
            <person name="Fleck N.D."/>
            <person name="Lindquist E."/>
            <person name="Grigoriev I.V."/>
            <person name="Doty S.L."/>
        </authorList>
    </citation>
    <scope>NUCLEOTIDE SEQUENCE [LARGE SCALE GENOMIC DNA]</scope>
    <source>
        <strain evidence="3 4">WP1</strain>
    </source>
</reference>
<dbReference type="GO" id="GO:0008483">
    <property type="term" value="F:transaminase activity"/>
    <property type="evidence" value="ECO:0007669"/>
    <property type="project" value="TreeGrafter"/>
</dbReference>
<dbReference type="PANTHER" id="PTHR43795:SF39">
    <property type="entry name" value="AMINOTRANSFERASE CLASS I_CLASSII DOMAIN-CONTAINING PROTEIN"/>
    <property type="match status" value="1"/>
</dbReference>
<proteinExistence type="predicted"/>
<name>A0A194S0T4_RHOGW</name>
<dbReference type="PRINTS" id="PR00753">
    <property type="entry name" value="ACCSYNTHASE"/>
</dbReference>
<keyword evidence="4" id="KW-1185">Reference proteome</keyword>
<dbReference type="GeneID" id="28977587"/>
<dbReference type="PANTHER" id="PTHR43795">
    <property type="entry name" value="BIFUNCTIONAL ASPARTATE AMINOTRANSFERASE AND GLUTAMATE/ASPARTATE-PREPHENATE AMINOTRANSFERASE-RELATED"/>
    <property type="match status" value="1"/>
</dbReference>
<evidence type="ECO:0000256" key="1">
    <source>
        <dbReference type="ARBA" id="ARBA00022898"/>
    </source>
</evidence>
<dbReference type="Gene3D" id="3.90.1150.10">
    <property type="entry name" value="Aspartate Aminotransferase, domain 1"/>
    <property type="match status" value="1"/>
</dbReference>
<dbReference type="InterPro" id="IPR015424">
    <property type="entry name" value="PyrdxlP-dep_Trfase"/>
</dbReference>
<dbReference type="InterPro" id="IPR015422">
    <property type="entry name" value="PyrdxlP-dep_Trfase_small"/>
</dbReference>
<dbReference type="OMA" id="HIAQKCL"/>
<organism evidence="3 4">
    <name type="scientific">Rhodotorula graminis (strain WP1)</name>
    <dbReference type="NCBI Taxonomy" id="578459"/>
    <lineage>
        <taxon>Eukaryota</taxon>
        <taxon>Fungi</taxon>
        <taxon>Dikarya</taxon>
        <taxon>Basidiomycota</taxon>
        <taxon>Pucciniomycotina</taxon>
        <taxon>Microbotryomycetes</taxon>
        <taxon>Sporidiobolales</taxon>
        <taxon>Sporidiobolaceae</taxon>
        <taxon>Rhodotorula</taxon>
    </lineage>
</organism>
<evidence type="ECO:0000313" key="4">
    <source>
        <dbReference type="Proteomes" id="UP000053890"/>
    </source>
</evidence>